<evidence type="ECO:0000313" key="2">
    <source>
        <dbReference type="Proteomes" id="UP000514509"/>
    </source>
</evidence>
<sequence>MDLILVESESETLVLQTQKTFLHHEVDAYIKNFKARYPDRFVQVTRMTKAEYDKINKELEENF</sequence>
<dbReference type="EMBL" id="CP055153">
    <property type="protein sequence ID" value="QMU28119.1"/>
    <property type="molecule type" value="Genomic_DNA"/>
</dbReference>
<reference evidence="1 2" key="1">
    <citation type="submission" date="2020-06" db="EMBL/GenBank/DDBJ databases">
        <authorList>
            <person name="Hwang Y.J."/>
        </authorList>
    </citation>
    <scope>NUCLEOTIDE SEQUENCE [LARGE SCALE GENOMIC DNA]</scope>
    <source>
        <strain evidence="1 2">KUDC8001</strain>
    </source>
</reference>
<keyword evidence="2" id="KW-1185">Reference proteome</keyword>
<name>A0A7L7L6Z4_9BACT</name>
<evidence type="ECO:0000313" key="1">
    <source>
        <dbReference type="EMBL" id="QMU28119.1"/>
    </source>
</evidence>
<reference evidence="1 2" key="2">
    <citation type="submission" date="2020-08" db="EMBL/GenBank/DDBJ databases">
        <title>Adhaeribacter dokdonensis sp. nov., isolated from the rhizosphere of Elymus tsukushiensis, a plant native to the Dokdo Islands, Republic of Korea.</title>
        <authorList>
            <person name="Ghim S.Y."/>
        </authorList>
    </citation>
    <scope>NUCLEOTIDE SEQUENCE [LARGE SCALE GENOMIC DNA]</scope>
    <source>
        <strain evidence="1 2">KUDC8001</strain>
    </source>
</reference>
<proteinExistence type="predicted"/>
<gene>
    <name evidence="1" type="ORF">HUW48_08695</name>
</gene>
<accession>A0A7L7L6Z4</accession>
<protein>
    <submittedName>
        <fullName evidence="1">Uncharacterized protein</fullName>
    </submittedName>
</protein>
<dbReference type="KEGG" id="add:HUW48_08695"/>
<dbReference type="RefSeq" id="WP_182415307.1">
    <property type="nucleotide sequence ID" value="NZ_CP055153.1"/>
</dbReference>
<dbReference type="AlphaFoldDB" id="A0A7L7L6Z4"/>
<organism evidence="1 2">
    <name type="scientific">Adhaeribacter radiodurans</name>
    <dbReference type="NCBI Taxonomy" id="2745197"/>
    <lineage>
        <taxon>Bacteria</taxon>
        <taxon>Pseudomonadati</taxon>
        <taxon>Bacteroidota</taxon>
        <taxon>Cytophagia</taxon>
        <taxon>Cytophagales</taxon>
        <taxon>Hymenobacteraceae</taxon>
        <taxon>Adhaeribacter</taxon>
    </lineage>
</organism>
<dbReference type="Proteomes" id="UP000514509">
    <property type="component" value="Chromosome"/>
</dbReference>